<evidence type="ECO:0000256" key="1">
    <source>
        <dbReference type="ARBA" id="ARBA00004123"/>
    </source>
</evidence>
<evidence type="ECO:0008006" key="9">
    <source>
        <dbReference type="Google" id="ProtNLM"/>
    </source>
</evidence>
<dbReference type="SUPFAM" id="SSF57701">
    <property type="entry name" value="Zn2/Cys6 DNA-binding domain"/>
    <property type="match status" value="1"/>
</dbReference>
<dbReference type="GO" id="GO:0000981">
    <property type="term" value="F:DNA-binding transcription factor activity, RNA polymerase II-specific"/>
    <property type="evidence" value="ECO:0007669"/>
    <property type="project" value="InterPro"/>
</dbReference>
<dbReference type="PANTHER" id="PTHR31001">
    <property type="entry name" value="UNCHARACTERIZED TRANSCRIPTIONAL REGULATORY PROTEIN"/>
    <property type="match status" value="1"/>
</dbReference>
<sequence>MSTNGDQQQSIEGSSPGDASTSSSAPAAGPPPRDRKGGLSCAECRRSKLKCDRNVPCQACVRRGCAAICPDGTLMATKGNKVLQARAEKLGEQVKTMTARIAELEKQLTETQQNLRLASSTSGGTSRILESKSREPDAPPDEQLPHLVDAVGSLAINIHTEGGTKYYGSTSSSEYLSTLLPGDGTEGVIERLRDPKYLGIPEEILQLVYAFPLGIRDCPYDKSIFLPFFPTHDRARELADLYYSMDAWQFMPILKREIDEIVDAIYTTGYPIIDTVHPHKLSVFFSLMAQGLSFSREASAALVQEQYHALACAMLSLDPITRGVTVSTVQAFFLIVRFLNSTVRTAAEDCWILFGICVRVSQTMGLQYDGTAWNLETEEIQRRRAMFWEIYTWSSWNAFIMGRPPSVYLEDTDCKFPDNDANPDISGGELGFHAWKYSPGSVSYDVLMELDRKIRTFAIPSKLQVALHHGSGGEGLPWSGNARLALQQCNCIFMKEANLLYLHRTFFALALRDDPVNPLDHRYGPSVIASYRSARRMCVALRGLYLVHAEPLSKFWYFWSCIFSSCMVLSALVYGSPGCPFAQEALMELNNAAAFYEEGSASVRPPKSMYVLAKLKRRAREAYTAFHAPGALNILGGVHGVVNHPRPTDSPGASGSDHSRSSQSPKASQHPYTLGPQTSYERAREPASSELDPLSAQVPMQYGESSMQGMQAPIMPPAPFVPSMHSTNGSGMDQPMTSLDAMAYYEYGFGGPSTTRITVRNDMPPAPPDVAGRQHIWKSFIEGLMDDSAP</sequence>
<feature type="compositionally biased region" description="Polar residues" evidence="4">
    <location>
        <begin position="114"/>
        <end position="125"/>
    </location>
</feature>
<evidence type="ECO:0000259" key="5">
    <source>
        <dbReference type="PROSITE" id="PS50048"/>
    </source>
</evidence>
<dbReference type="GO" id="GO:0008270">
    <property type="term" value="F:zinc ion binding"/>
    <property type="evidence" value="ECO:0007669"/>
    <property type="project" value="InterPro"/>
</dbReference>
<dbReference type="Proteomes" id="UP000292702">
    <property type="component" value="Unassembled WGS sequence"/>
</dbReference>
<evidence type="ECO:0000256" key="4">
    <source>
        <dbReference type="SAM" id="MobiDB-lite"/>
    </source>
</evidence>
<feature type="domain" description="Zn(2)-C6 fungal-type" evidence="5">
    <location>
        <begin position="40"/>
        <end position="69"/>
    </location>
</feature>
<dbReference type="SMART" id="SM00906">
    <property type="entry name" value="Fungal_trans"/>
    <property type="match status" value="1"/>
</dbReference>
<evidence type="ECO:0000256" key="2">
    <source>
        <dbReference type="ARBA" id="ARBA00022723"/>
    </source>
</evidence>
<evidence type="ECO:0000259" key="6">
    <source>
        <dbReference type="PROSITE" id="PS51379"/>
    </source>
</evidence>
<feature type="domain" description="4Fe-4S ferredoxin-type" evidence="6">
    <location>
        <begin position="47"/>
        <end position="79"/>
    </location>
</feature>
<keyword evidence="3" id="KW-0539">Nucleus</keyword>
<keyword evidence="2" id="KW-0479">Metal-binding</keyword>
<dbReference type="STRING" id="92696.A0A4R0RR11"/>
<feature type="region of interest" description="Disordered" evidence="4">
    <location>
        <begin position="642"/>
        <end position="694"/>
    </location>
</feature>
<dbReference type="PROSITE" id="PS00463">
    <property type="entry name" value="ZN2_CY6_FUNGAL_1"/>
    <property type="match status" value="1"/>
</dbReference>
<dbReference type="PANTHER" id="PTHR31001:SF56">
    <property type="entry name" value="ZN(2)-C6 FUNGAL-TYPE DOMAIN-CONTAINING PROTEIN"/>
    <property type="match status" value="1"/>
</dbReference>
<feature type="compositionally biased region" description="Polar residues" evidence="4">
    <location>
        <begin position="661"/>
        <end position="680"/>
    </location>
</feature>
<evidence type="ECO:0000313" key="7">
    <source>
        <dbReference type="EMBL" id="TCD69632.1"/>
    </source>
</evidence>
<feature type="compositionally biased region" description="Polar residues" evidence="4">
    <location>
        <begin position="1"/>
        <end position="12"/>
    </location>
</feature>
<organism evidence="7 8">
    <name type="scientific">Steccherinum ochraceum</name>
    <dbReference type="NCBI Taxonomy" id="92696"/>
    <lineage>
        <taxon>Eukaryota</taxon>
        <taxon>Fungi</taxon>
        <taxon>Dikarya</taxon>
        <taxon>Basidiomycota</taxon>
        <taxon>Agaricomycotina</taxon>
        <taxon>Agaricomycetes</taxon>
        <taxon>Polyporales</taxon>
        <taxon>Steccherinaceae</taxon>
        <taxon>Steccherinum</taxon>
    </lineage>
</organism>
<name>A0A4R0RR11_9APHY</name>
<dbReference type="GO" id="GO:0006351">
    <property type="term" value="P:DNA-templated transcription"/>
    <property type="evidence" value="ECO:0007669"/>
    <property type="project" value="InterPro"/>
</dbReference>
<protein>
    <recommendedName>
        <fullName evidence="9">Zn(2)-C6 fungal-type domain-containing protein</fullName>
    </recommendedName>
</protein>
<feature type="region of interest" description="Disordered" evidence="4">
    <location>
        <begin position="1"/>
        <end position="39"/>
    </location>
</feature>
<comment type="caution">
    <text evidence="7">The sequence shown here is derived from an EMBL/GenBank/DDBJ whole genome shotgun (WGS) entry which is preliminary data.</text>
</comment>
<dbReference type="EMBL" id="RWJN01000037">
    <property type="protein sequence ID" value="TCD69632.1"/>
    <property type="molecule type" value="Genomic_DNA"/>
</dbReference>
<evidence type="ECO:0000313" key="8">
    <source>
        <dbReference type="Proteomes" id="UP000292702"/>
    </source>
</evidence>
<dbReference type="PROSITE" id="PS51379">
    <property type="entry name" value="4FE4S_FER_2"/>
    <property type="match status" value="1"/>
</dbReference>
<accession>A0A4R0RR11</accession>
<evidence type="ECO:0000256" key="3">
    <source>
        <dbReference type="ARBA" id="ARBA00023242"/>
    </source>
</evidence>
<comment type="subcellular location">
    <subcellularLocation>
        <location evidence="1">Nucleus</location>
    </subcellularLocation>
</comment>
<feature type="compositionally biased region" description="Low complexity" evidence="4">
    <location>
        <begin position="13"/>
        <end position="27"/>
    </location>
</feature>
<dbReference type="InterPro" id="IPR007219">
    <property type="entry name" value="XnlR_reg_dom"/>
</dbReference>
<dbReference type="GO" id="GO:0005634">
    <property type="term" value="C:nucleus"/>
    <property type="evidence" value="ECO:0007669"/>
    <property type="project" value="UniProtKB-SubCell"/>
</dbReference>
<gene>
    <name evidence="7" type="ORF">EIP91_006857</name>
</gene>
<dbReference type="CDD" id="cd12148">
    <property type="entry name" value="fungal_TF_MHR"/>
    <property type="match status" value="1"/>
</dbReference>
<dbReference type="Pfam" id="PF04082">
    <property type="entry name" value="Fungal_trans"/>
    <property type="match status" value="1"/>
</dbReference>
<dbReference type="InterPro" id="IPR036864">
    <property type="entry name" value="Zn2-C6_fun-type_DNA-bd_sf"/>
</dbReference>
<dbReference type="SMART" id="SM00066">
    <property type="entry name" value="GAL4"/>
    <property type="match status" value="1"/>
</dbReference>
<proteinExistence type="predicted"/>
<dbReference type="PROSITE" id="PS50048">
    <property type="entry name" value="ZN2_CY6_FUNGAL_2"/>
    <property type="match status" value="1"/>
</dbReference>
<feature type="region of interest" description="Disordered" evidence="4">
    <location>
        <begin position="114"/>
        <end position="144"/>
    </location>
</feature>
<dbReference type="InterPro" id="IPR017896">
    <property type="entry name" value="4Fe4S_Fe-S-bd"/>
</dbReference>
<dbReference type="AlphaFoldDB" id="A0A4R0RR11"/>
<dbReference type="InterPro" id="IPR001138">
    <property type="entry name" value="Zn2Cys6_DnaBD"/>
</dbReference>
<keyword evidence="8" id="KW-1185">Reference proteome</keyword>
<dbReference type="OrthoDB" id="424974at2759"/>
<reference evidence="7 8" key="1">
    <citation type="submission" date="2018-11" db="EMBL/GenBank/DDBJ databases">
        <title>Genome assembly of Steccherinum ochraceum LE-BIN_3174, the white-rot fungus of the Steccherinaceae family (The Residual Polyporoid clade, Polyporales, Basidiomycota).</title>
        <authorList>
            <person name="Fedorova T.V."/>
            <person name="Glazunova O.A."/>
            <person name="Landesman E.O."/>
            <person name="Moiseenko K.V."/>
            <person name="Psurtseva N.V."/>
            <person name="Savinova O.S."/>
            <person name="Shakhova N.V."/>
            <person name="Tyazhelova T.V."/>
            <person name="Vasina D.V."/>
        </authorList>
    </citation>
    <scope>NUCLEOTIDE SEQUENCE [LARGE SCALE GENOMIC DNA]</scope>
    <source>
        <strain evidence="7 8">LE-BIN_3174</strain>
    </source>
</reference>
<dbReference type="Gene3D" id="4.10.240.10">
    <property type="entry name" value="Zn(2)-C6 fungal-type DNA-binding domain"/>
    <property type="match status" value="1"/>
</dbReference>
<dbReference type="CDD" id="cd00067">
    <property type="entry name" value="GAL4"/>
    <property type="match status" value="1"/>
</dbReference>
<dbReference type="InterPro" id="IPR050613">
    <property type="entry name" value="Sec_Metabolite_Reg"/>
</dbReference>
<dbReference type="GO" id="GO:0003677">
    <property type="term" value="F:DNA binding"/>
    <property type="evidence" value="ECO:0007669"/>
    <property type="project" value="InterPro"/>
</dbReference>